<dbReference type="EMBL" id="JBEPAZ010000069">
    <property type="protein sequence ID" value="MER6433781.1"/>
    <property type="molecule type" value="Genomic_DNA"/>
</dbReference>
<accession>A0ABV1UJP7</accession>
<dbReference type="InterPro" id="IPR016181">
    <property type="entry name" value="Acyl_CoA_acyltransferase"/>
</dbReference>
<dbReference type="InterPro" id="IPR036412">
    <property type="entry name" value="HAD-like_sf"/>
</dbReference>
<keyword evidence="2" id="KW-1185">Reference proteome</keyword>
<dbReference type="NCBIfam" id="TIGR01686">
    <property type="entry name" value="FkbH"/>
    <property type="match status" value="1"/>
</dbReference>
<name>A0ABV1UJP7_9ACTN</name>
<reference evidence="1 2" key="1">
    <citation type="submission" date="2024-06" db="EMBL/GenBank/DDBJ databases">
        <title>The Natural Products Discovery Center: Release of the First 8490 Sequenced Strains for Exploring Actinobacteria Biosynthetic Diversity.</title>
        <authorList>
            <person name="Kalkreuter E."/>
            <person name="Kautsar S.A."/>
            <person name="Yang D."/>
            <person name="Bader C.D."/>
            <person name="Teijaro C.N."/>
            <person name="Fluegel L."/>
            <person name="Davis C.M."/>
            <person name="Simpson J.R."/>
            <person name="Lauterbach L."/>
            <person name="Steele A.D."/>
            <person name="Gui C."/>
            <person name="Meng S."/>
            <person name="Li G."/>
            <person name="Viehrig K."/>
            <person name="Ye F."/>
            <person name="Su P."/>
            <person name="Kiefer A.F."/>
            <person name="Nichols A."/>
            <person name="Cepeda A.J."/>
            <person name="Yan W."/>
            <person name="Fan B."/>
            <person name="Jiang Y."/>
            <person name="Adhikari A."/>
            <person name="Zheng C.-J."/>
            <person name="Schuster L."/>
            <person name="Cowan T.M."/>
            <person name="Smanski M.J."/>
            <person name="Chevrette M.G."/>
            <person name="De Carvalho L.P.S."/>
            <person name="Shen B."/>
        </authorList>
    </citation>
    <scope>NUCLEOTIDE SEQUENCE [LARGE SCALE GENOMIC DNA]</scope>
    <source>
        <strain evidence="1 2">NPDC001166</strain>
    </source>
</reference>
<dbReference type="Gene3D" id="3.40.50.1000">
    <property type="entry name" value="HAD superfamily/HAD-like"/>
    <property type="match status" value="1"/>
</dbReference>
<dbReference type="RefSeq" id="WP_352065794.1">
    <property type="nucleotide sequence ID" value="NZ_JBEPAZ010000069.1"/>
</dbReference>
<dbReference type="Proteomes" id="UP001470023">
    <property type="component" value="Unassembled WGS sequence"/>
</dbReference>
<evidence type="ECO:0000313" key="1">
    <source>
        <dbReference type="EMBL" id="MER6433781.1"/>
    </source>
</evidence>
<proteinExistence type="predicted"/>
<dbReference type="SUPFAM" id="SSF56784">
    <property type="entry name" value="HAD-like"/>
    <property type="match status" value="1"/>
</dbReference>
<dbReference type="InterPro" id="IPR010033">
    <property type="entry name" value="HAD_SF_ppase_IIIC"/>
</dbReference>
<dbReference type="NCBIfam" id="TIGR01681">
    <property type="entry name" value="HAD-SF-IIIC"/>
    <property type="match status" value="1"/>
</dbReference>
<evidence type="ECO:0000313" key="2">
    <source>
        <dbReference type="Proteomes" id="UP001470023"/>
    </source>
</evidence>
<protein>
    <submittedName>
        <fullName evidence="1">HAD-IIIC family phosphatase</fullName>
    </submittedName>
</protein>
<comment type="caution">
    <text evidence="1">The sequence shown here is derived from an EMBL/GenBank/DDBJ whole genome shotgun (WGS) entry which is preliminary data.</text>
</comment>
<dbReference type="Gene3D" id="3.40.630.30">
    <property type="match status" value="1"/>
</dbReference>
<dbReference type="InterPro" id="IPR010037">
    <property type="entry name" value="FkbH_domain"/>
</dbReference>
<organism evidence="1 2">
    <name type="scientific">Streptomyces sp. 900105245</name>
    <dbReference type="NCBI Taxonomy" id="3154379"/>
    <lineage>
        <taxon>Bacteria</taxon>
        <taxon>Bacillati</taxon>
        <taxon>Actinomycetota</taxon>
        <taxon>Actinomycetes</taxon>
        <taxon>Kitasatosporales</taxon>
        <taxon>Streptomycetaceae</taxon>
        <taxon>Streptomyces</taxon>
    </lineage>
</organism>
<dbReference type="InterPro" id="IPR023214">
    <property type="entry name" value="HAD_sf"/>
</dbReference>
<sequence length="357" mass="39697">MTTESRVAVKCVVWDLDETLWAGILSEGGAATLRPGAAEILAALDERGVLHSIASRNEPGPAMRHLDRLGIAHYFLHPQISWRPKSESIRTIARALNIGIDALVLVDDSPFERAEVSDALQGLRCIDSAHLSDLLALFDFDGPVTDEARQRRQLYRQAELREAHESDFRGPRQEFLASLDMRLSIGPAASQDLLRAAELTQRTHQLNTTGLTFSAEELEMLRTRPDQTLLTIRLDDRFGSYGVVGLVLLGQSDDEWCIRLFLMSCRVMGRNIGGAVLTYLAQQADDRGLQLTADFLPNEVNRSMYTVYRLAGFAEAGRDGDRLRLQLRSGTKHVFPRYLRLVVDPLVGCPEHPAPGA</sequence>
<gene>
    <name evidence="1" type="ORF">ABT272_39665</name>
</gene>
<dbReference type="SUPFAM" id="SSF55729">
    <property type="entry name" value="Acyl-CoA N-acyltransferases (Nat)"/>
    <property type="match status" value="1"/>
</dbReference>